<dbReference type="AlphaFoldDB" id="A0A8S9QE81"/>
<name>A0A8S9QE81_BRACR</name>
<comment type="caution">
    <text evidence="1">The sequence shown here is derived from an EMBL/GenBank/DDBJ whole genome shotgun (WGS) entry which is preliminary data.</text>
</comment>
<reference evidence="1" key="1">
    <citation type="submission" date="2019-12" db="EMBL/GenBank/DDBJ databases">
        <title>Genome sequencing and annotation of Brassica cretica.</title>
        <authorList>
            <person name="Studholme D.J."/>
            <person name="Sarris P."/>
        </authorList>
    </citation>
    <scope>NUCLEOTIDE SEQUENCE</scope>
    <source>
        <strain evidence="1">PFS-109/04</strain>
        <tissue evidence="1">Leaf</tissue>
    </source>
</reference>
<sequence length="63" mass="7567">MLEVSREEVERRHKQAMLEAYDQQEARIFAEYHKRLQAIAAHTQRLKTLIFREIEKVDVRADA</sequence>
<dbReference type="Proteomes" id="UP000712600">
    <property type="component" value="Unassembled WGS sequence"/>
</dbReference>
<evidence type="ECO:0000313" key="1">
    <source>
        <dbReference type="EMBL" id="KAF3538022.1"/>
    </source>
</evidence>
<gene>
    <name evidence="1" type="ORF">F2Q69_00024682</name>
</gene>
<accession>A0A8S9QE81</accession>
<evidence type="ECO:0000313" key="2">
    <source>
        <dbReference type="Proteomes" id="UP000712600"/>
    </source>
</evidence>
<organism evidence="1 2">
    <name type="scientific">Brassica cretica</name>
    <name type="common">Mustard</name>
    <dbReference type="NCBI Taxonomy" id="69181"/>
    <lineage>
        <taxon>Eukaryota</taxon>
        <taxon>Viridiplantae</taxon>
        <taxon>Streptophyta</taxon>
        <taxon>Embryophyta</taxon>
        <taxon>Tracheophyta</taxon>
        <taxon>Spermatophyta</taxon>
        <taxon>Magnoliopsida</taxon>
        <taxon>eudicotyledons</taxon>
        <taxon>Gunneridae</taxon>
        <taxon>Pentapetalae</taxon>
        <taxon>rosids</taxon>
        <taxon>malvids</taxon>
        <taxon>Brassicales</taxon>
        <taxon>Brassicaceae</taxon>
        <taxon>Brassiceae</taxon>
        <taxon>Brassica</taxon>
    </lineage>
</organism>
<protein>
    <submittedName>
        <fullName evidence="1">Uncharacterized protein</fullName>
    </submittedName>
</protein>
<proteinExistence type="predicted"/>
<dbReference type="EMBL" id="QGKX02001290">
    <property type="protein sequence ID" value="KAF3538022.1"/>
    <property type="molecule type" value="Genomic_DNA"/>
</dbReference>